<evidence type="ECO:0000256" key="2">
    <source>
        <dbReference type="ARBA" id="ARBA00022723"/>
    </source>
</evidence>
<dbReference type="InterPro" id="IPR016182">
    <property type="entry name" value="Cu_amine_oxidase_N-reg"/>
</dbReference>
<evidence type="ECO:0000259" key="8">
    <source>
        <dbReference type="Pfam" id="PF02727"/>
    </source>
</evidence>
<evidence type="ECO:0000259" key="7">
    <source>
        <dbReference type="Pfam" id="PF01179"/>
    </source>
</evidence>
<dbReference type="EMBL" id="JAIPUX010000521">
    <property type="protein sequence ID" value="KAH0626994.1"/>
    <property type="molecule type" value="Genomic_DNA"/>
</dbReference>
<dbReference type="SUPFAM" id="SSF54416">
    <property type="entry name" value="Amine oxidase N-terminal region"/>
    <property type="match status" value="2"/>
</dbReference>
<evidence type="ECO:0000256" key="4">
    <source>
        <dbReference type="ARBA" id="ARBA00023002"/>
    </source>
</evidence>
<dbReference type="PANTHER" id="PTHR10638:SF4">
    <property type="entry name" value="RETINA-SPECIFIC COPPER AMINE OXIDASE"/>
    <property type="match status" value="1"/>
</dbReference>
<feature type="domain" description="Copper amine oxidase N2-terminal" evidence="8">
    <location>
        <begin position="76"/>
        <end position="144"/>
    </location>
</feature>
<name>A0ABQ7TBE9_PHRPL</name>
<feature type="domain" description="Copper amine oxidase catalytic" evidence="7">
    <location>
        <begin position="305"/>
        <end position="617"/>
    </location>
</feature>
<proteinExistence type="inferred from homology"/>
<evidence type="ECO:0000256" key="1">
    <source>
        <dbReference type="ARBA" id="ARBA00007983"/>
    </source>
</evidence>
<dbReference type="InterPro" id="IPR015798">
    <property type="entry name" value="Cu_amine_oxidase_C"/>
</dbReference>
<comment type="PTM">
    <text evidence="6">Topaquinone (TPQ) is generated by copper-dependent autoxidation of a specific tyrosyl residue.</text>
</comment>
<dbReference type="Gene3D" id="2.70.98.20">
    <property type="entry name" value="Copper amine oxidase, catalytic domain"/>
    <property type="match status" value="1"/>
</dbReference>
<evidence type="ECO:0000313" key="10">
    <source>
        <dbReference type="EMBL" id="KAH0626994.1"/>
    </source>
</evidence>
<dbReference type="InterPro" id="IPR015800">
    <property type="entry name" value="Cu_amine_oxidase_N2"/>
</dbReference>
<keyword evidence="5 6" id="KW-0186">Copper</keyword>
<reference evidence="10 11" key="1">
    <citation type="journal article" date="2022" name="Gigascience">
        <title>A chromosome-level genome assembly and annotation of the desert horned lizard, Phrynosoma platyrhinos, provides insight into chromosomal rearrangements among reptiles.</title>
        <authorList>
            <person name="Koochekian N."/>
            <person name="Ascanio A."/>
            <person name="Farleigh K."/>
            <person name="Card D.C."/>
            <person name="Schield D.R."/>
            <person name="Castoe T.A."/>
            <person name="Jezkova T."/>
        </authorList>
    </citation>
    <scope>NUCLEOTIDE SEQUENCE [LARGE SCALE GENOMIC DNA]</scope>
    <source>
        <strain evidence="10">NK-2021</strain>
    </source>
</reference>
<evidence type="ECO:0000256" key="6">
    <source>
        <dbReference type="RuleBase" id="RU000672"/>
    </source>
</evidence>
<comment type="similarity">
    <text evidence="1 6">Belongs to the copper/topaquinone oxidase family.</text>
</comment>
<dbReference type="Pfam" id="PF02727">
    <property type="entry name" value="Cu_amine_oxidN2"/>
    <property type="match status" value="1"/>
</dbReference>
<keyword evidence="3 6" id="KW-0801">TPQ</keyword>
<accession>A0ABQ7TBE9</accession>
<feature type="domain" description="Copper amine oxidase N3-terminal" evidence="9">
    <location>
        <begin position="162"/>
        <end position="256"/>
    </location>
</feature>
<evidence type="ECO:0000256" key="3">
    <source>
        <dbReference type="ARBA" id="ARBA00022772"/>
    </source>
</evidence>
<dbReference type="Proteomes" id="UP000826234">
    <property type="component" value="Unassembled WGS sequence"/>
</dbReference>
<dbReference type="Pfam" id="PF02728">
    <property type="entry name" value="Cu_amine_oxidN3"/>
    <property type="match status" value="1"/>
</dbReference>
<sequence length="618" mass="70323">MNAKALLVILVLALITILALVCILLARKEEFAPCGADSEVSLKRQHNDQSLVFADLSAEEMVLVRKYLQSHLKVPLVDAYHADPSHNSIYYLDVEIPPKEEVLKFLDHNGPCPHRQALAVVYFGNQTVPNVTEYVVGPLPRPTYHRDVTMQKYGQVLFYHKRPVIGNEYEQIHDVVLEKFLEAPTFLKQVFGHNGSNFGGLTSAPRGFQSGDRVTWIALFQNVKGYFLHPVGMEVLLNHSSLNVSHWSVTKVFYNGQYYNSLAELERKFKEKHVLVTNVKAVTPDGAFSSMYPRVAPLGTGPLHYEPCGKRYSVKNNQVVSLLWSFAYRMDVNRGPQIYDIRFRKQRIAYELSVQDAMSVYGSNSPGGMLTRYMDGSFGIGRYTYSLVQGVDCPYSATYLDTVYFFENWEPEVQKNSICVFEQNVDVPFRRHFSNLQSLYYGGLPATALVLRSVATMGNYDYVWDFVFHPNGAIESKVRATGYITSAFLYGDGLEYGNRVADHTLGTIHTHFINYKVDLDVGGVENSLIANDMTFETIKAPWSPENEIHRMKMVKKVLDTEDKAAFRLHDKMPRYIYFAAKDANKWGHKRGYRIQLISFAGDHLPETDAMERSISWGR</sequence>
<evidence type="ECO:0000259" key="9">
    <source>
        <dbReference type="Pfam" id="PF02728"/>
    </source>
</evidence>
<keyword evidence="11" id="KW-1185">Reference proteome</keyword>
<gene>
    <name evidence="10" type="ORF">JD844_002342</name>
</gene>
<dbReference type="InterPro" id="IPR000269">
    <property type="entry name" value="Cu_amine_oxidase"/>
</dbReference>
<dbReference type="InterPro" id="IPR049948">
    <property type="entry name" value="Cu_Am_ox_TPQ-bd"/>
</dbReference>
<comment type="cofactor">
    <cofactor evidence="6">
        <name>Cu cation</name>
        <dbReference type="ChEBI" id="CHEBI:23378"/>
    </cofactor>
    <text evidence="6">Contains 1 topaquinone per subunit.</text>
</comment>
<dbReference type="InterPro" id="IPR015802">
    <property type="entry name" value="Cu_amine_oxidase_N3"/>
</dbReference>
<dbReference type="InterPro" id="IPR036460">
    <property type="entry name" value="Cu_amine_oxidase_C_sf"/>
</dbReference>
<dbReference type="PANTHER" id="PTHR10638">
    <property type="entry name" value="COPPER AMINE OXIDASE"/>
    <property type="match status" value="1"/>
</dbReference>
<dbReference type="Gene3D" id="3.10.450.40">
    <property type="match status" value="2"/>
</dbReference>
<dbReference type="PROSITE" id="PS01164">
    <property type="entry name" value="COPPER_AMINE_OXID_1"/>
    <property type="match status" value="1"/>
</dbReference>
<comment type="caution">
    <text evidence="10">The sequence shown here is derived from an EMBL/GenBank/DDBJ whole genome shotgun (WGS) entry which is preliminary data.</text>
</comment>
<keyword evidence="2 6" id="KW-0479">Metal-binding</keyword>
<dbReference type="PRINTS" id="PR00766">
    <property type="entry name" value="CUDAOXIDASE"/>
</dbReference>
<dbReference type="Pfam" id="PF01179">
    <property type="entry name" value="Cu_amine_oxid"/>
    <property type="match status" value="1"/>
</dbReference>
<keyword evidence="4 6" id="KW-0560">Oxidoreductase</keyword>
<evidence type="ECO:0000256" key="5">
    <source>
        <dbReference type="ARBA" id="ARBA00023008"/>
    </source>
</evidence>
<evidence type="ECO:0000313" key="11">
    <source>
        <dbReference type="Proteomes" id="UP000826234"/>
    </source>
</evidence>
<organism evidence="10 11">
    <name type="scientific">Phrynosoma platyrhinos</name>
    <name type="common">Desert horned lizard</name>
    <dbReference type="NCBI Taxonomy" id="52577"/>
    <lineage>
        <taxon>Eukaryota</taxon>
        <taxon>Metazoa</taxon>
        <taxon>Chordata</taxon>
        <taxon>Craniata</taxon>
        <taxon>Vertebrata</taxon>
        <taxon>Euteleostomi</taxon>
        <taxon>Lepidosauria</taxon>
        <taxon>Squamata</taxon>
        <taxon>Bifurcata</taxon>
        <taxon>Unidentata</taxon>
        <taxon>Episquamata</taxon>
        <taxon>Toxicofera</taxon>
        <taxon>Iguania</taxon>
        <taxon>Phrynosomatidae</taxon>
        <taxon>Phrynosomatinae</taxon>
        <taxon>Phrynosoma</taxon>
    </lineage>
</organism>
<dbReference type="SUPFAM" id="SSF49998">
    <property type="entry name" value="Amine oxidase catalytic domain"/>
    <property type="match status" value="1"/>
</dbReference>
<dbReference type="EC" id="1.4.3.-" evidence="6"/>
<protein>
    <recommendedName>
        <fullName evidence="6">Amine oxidase</fullName>
        <ecNumber evidence="6">1.4.3.-</ecNumber>
    </recommendedName>
</protein>